<dbReference type="AlphaFoldDB" id="A0A1J6I2S9"/>
<dbReference type="EMBL" id="MOEC01000020">
    <property type="protein sequence ID" value="OIS92094.1"/>
    <property type="molecule type" value="Genomic_DNA"/>
</dbReference>
<dbReference type="Proteomes" id="UP000182985">
    <property type="component" value="Unassembled WGS sequence"/>
</dbReference>
<evidence type="ECO:0000313" key="1">
    <source>
        <dbReference type="EMBL" id="OIS92094.1"/>
    </source>
</evidence>
<evidence type="ECO:0000313" key="2">
    <source>
        <dbReference type="Proteomes" id="UP000182985"/>
    </source>
</evidence>
<keyword evidence="2" id="KW-1185">Reference proteome</keyword>
<dbReference type="SUPFAM" id="SSF140931">
    <property type="entry name" value="Fic-like"/>
    <property type="match status" value="1"/>
</dbReference>
<protein>
    <submittedName>
        <fullName evidence="1">Uncharacterized protein</fullName>
    </submittedName>
</protein>
<dbReference type="RefSeq" id="WP_071632997.1">
    <property type="nucleotide sequence ID" value="NZ_MOEC01000020.1"/>
</dbReference>
<name>A0A1J6I2S9_9HYPH</name>
<gene>
    <name evidence="1" type="ORF">BLA27_18495</name>
</gene>
<dbReference type="InterPro" id="IPR036597">
    <property type="entry name" value="Fido-like_dom_sf"/>
</dbReference>
<dbReference type="Gene3D" id="1.10.3290.10">
    <property type="entry name" value="Fido-like domain"/>
    <property type="match status" value="1"/>
</dbReference>
<proteinExistence type="predicted"/>
<organism evidence="1 2">
    <name type="scientific">Brucella cytisi</name>
    <dbReference type="NCBI Taxonomy" id="407152"/>
    <lineage>
        <taxon>Bacteria</taxon>
        <taxon>Pseudomonadati</taxon>
        <taxon>Pseudomonadota</taxon>
        <taxon>Alphaproteobacteria</taxon>
        <taxon>Hyphomicrobiales</taxon>
        <taxon>Brucellaceae</taxon>
        <taxon>Brucella/Ochrobactrum group</taxon>
        <taxon>Brucella</taxon>
    </lineage>
</organism>
<accession>A0A1J6I2S9</accession>
<comment type="caution">
    <text evidence="1">The sequence shown here is derived from an EMBL/GenBank/DDBJ whole genome shotgun (WGS) entry which is preliminary data.</text>
</comment>
<reference evidence="1 2" key="1">
    <citation type="submission" date="2016-10" db="EMBL/GenBank/DDBJ databases">
        <title>The Draft Genome Sequence of the Potato Rhizosphere Bacteria Ochrobactrum sp. IPA7.2.</title>
        <authorList>
            <person name="Gogoleva N.E."/>
            <person name="Khlopko Y.A."/>
            <person name="Burygin G.L."/>
            <person name="Plotnikov A.O."/>
        </authorList>
    </citation>
    <scope>NUCLEOTIDE SEQUENCE [LARGE SCALE GENOMIC DNA]</scope>
    <source>
        <strain evidence="1 2">IPA7.2</strain>
    </source>
</reference>
<sequence>MEPDIWATRIEGAKLSDAQVEELLSNIRMQSFITRDEQERSLAKPRPWTLRNDVVAFDVDGREPGIVFSTASPFETPREMEALVAWTLKAIDEESLHPLLNIAVFIVKFLAIHPSRTEMGGFRGSSQRCCYYAQDISTYLTLRWSAYCVENAMLRPWN</sequence>